<evidence type="ECO:0000313" key="3">
    <source>
        <dbReference type="Proteomes" id="UP001460270"/>
    </source>
</evidence>
<keyword evidence="3" id="KW-1185">Reference proteome</keyword>
<dbReference type="EMBL" id="JBBPFD010000015">
    <property type="protein sequence ID" value="KAK7895927.1"/>
    <property type="molecule type" value="Genomic_DNA"/>
</dbReference>
<sequence>MDSDVSFVSSDHDMWGRDGHSEARPVVQRRTPQRLGSVGHRGGTGTRSYTLHRLSLLPEESGCDCKEVSDRVCVSKQPTAESGEYSLQSDTDSPPPSDLGASGHTQQQQQPAEGRLGGTDSPSLVPHTEPHSGTETGDRIKPTQWRELAQCSMTGTETQSKDSTILDPSLTQKTQTLYTWAPGIIDSRVRTQHKTSAVTKCEYLKWPTIQGEKGRCVIRKKETGGHVFHTRRQRRNRERRSNVFVRSEANMRKEGKSVRERERCTVENALLVLETHCAHINT</sequence>
<feature type="compositionally biased region" description="Polar residues" evidence="1">
    <location>
        <begin position="77"/>
        <end position="92"/>
    </location>
</feature>
<comment type="caution">
    <text evidence="2">The sequence shown here is derived from an EMBL/GenBank/DDBJ whole genome shotgun (WGS) entry which is preliminary data.</text>
</comment>
<evidence type="ECO:0000256" key="1">
    <source>
        <dbReference type="SAM" id="MobiDB-lite"/>
    </source>
</evidence>
<feature type="compositionally biased region" description="Basic and acidic residues" evidence="1">
    <location>
        <begin position="128"/>
        <end position="141"/>
    </location>
</feature>
<dbReference type="AlphaFoldDB" id="A0AAW0NA41"/>
<accession>A0AAW0NA41</accession>
<feature type="region of interest" description="Disordered" evidence="1">
    <location>
        <begin position="77"/>
        <end position="144"/>
    </location>
</feature>
<name>A0AAW0NA41_9GOBI</name>
<organism evidence="2 3">
    <name type="scientific">Mugilogobius chulae</name>
    <name type="common">yellowstripe goby</name>
    <dbReference type="NCBI Taxonomy" id="88201"/>
    <lineage>
        <taxon>Eukaryota</taxon>
        <taxon>Metazoa</taxon>
        <taxon>Chordata</taxon>
        <taxon>Craniata</taxon>
        <taxon>Vertebrata</taxon>
        <taxon>Euteleostomi</taxon>
        <taxon>Actinopterygii</taxon>
        <taxon>Neopterygii</taxon>
        <taxon>Teleostei</taxon>
        <taxon>Neoteleostei</taxon>
        <taxon>Acanthomorphata</taxon>
        <taxon>Gobiaria</taxon>
        <taxon>Gobiiformes</taxon>
        <taxon>Gobioidei</taxon>
        <taxon>Gobiidae</taxon>
        <taxon>Gobionellinae</taxon>
        <taxon>Mugilogobius</taxon>
    </lineage>
</organism>
<dbReference type="Proteomes" id="UP001460270">
    <property type="component" value="Unassembled WGS sequence"/>
</dbReference>
<protein>
    <submittedName>
        <fullName evidence="2">Uncharacterized protein</fullName>
    </submittedName>
</protein>
<evidence type="ECO:0000313" key="2">
    <source>
        <dbReference type="EMBL" id="KAK7895927.1"/>
    </source>
</evidence>
<feature type="compositionally biased region" description="Basic and acidic residues" evidence="1">
    <location>
        <begin position="10"/>
        <end position="23"/>
    </location>
</feature>
<proteinExistence type="predicted"/>
<gene>
    <name evidence="2" type="ORF">WMY93_021252</name>
</gene>
<feature type="region of interest" description="Disordered" evidence="1">
    <location>
        <begin position="1"/>
        <end position="49"/>
    </location>
</feature>
<reference evidence="3" key="1">
    <citation type="submission" date="2024-04" db="EMBL/GenBank/DDBJ databases">
        <title>Salinicola lusitanus LLJ914,a marine bacterium isolated from the Okinawa Trough.</title>
        <authorList>
            <person name="Li J."/>
        </authorList>
    </citation>
    <scope>NUCLEOTIDE SEQUENCE [LARGE SCALE GENOMIC DNA]</scope>
</reference>